<reference evidence="16" key="3">
    <citation type="submission" date="2025-09" db="UniProtKB">
        <authorList>
            <consortium name="Ensembl"/>
        </authorList>
    </citation>
    <scope>IDENTIFICATION</scope>
</reference>
<dbReference type="PROSITE" id="PS00028">
    <property type="entry name" value="ZINC_FINGER_C2H2_1"/>
    <property type="match status" value="4"/>
</dbReference>
<feature type="compositionally biased region" description="Basic residues" evidence="14">
    <location>
        <begin position="44"/>
        <end position="57"/>
    </location>
</feature>
<dbReference type="GO" id="GO:1990837">
    <property type="term" value="F:sequence-specific double-stranded DNA binding"/>
    <property type="evidence" value="ECO:0007669"/>
    <property type="project" value="Ensembl"/>
</dbReference>
<evidence type="ECO:0000256" key="10">
    <source>
        <dbReference type="ARBA" id="ARBA00023163"/>
    </source>
</evidence>
<dbReference type="InterPro" id="IPR013087">
    <property type="entry name" value="Znf_C2H2_type"/>
</dbReference>
<dbReference type="GO" id="GO:0008270">
    <property type="term" value="F:zinc ion binding"/>
    <property type="evidence" value="ECO:0007669"/>
    <property type="project" value="UniProtKB-KW"/>
</dbReference>
<comment type="function">
    <text evidence="1">May be involved in transcriptional regulation.</text>
</comment>
<evidence type="ECO:0000256" key="8">
    <source>
        <dbReference type="ARBA" id="ARBA00023015"/>
    </source>
</evidence>
<feature type="domain" description="C2H2-type" evidence="15">
    <location>
        <begin position="109"/>
        <end position="136"/>
    </location>
</feature>
<feature type="domain" description="C2H2-type" evidence="15">
    <location>
        <begin position="165"/>
        <end position="192"/>
    </location>
</feature>
<reference evidence="16" key="2">
    <citation type="submission" date="2025-08" db="UniProtKB">
        <authorList>
            <consortium name="Ensembl"/>
        </authorList>
    </citation>
    <scope>IDENTIFICATION</scope>
</reference>
<dbReference type="PROSITE" id="PS50157">
    <property type="entry name" value="ZINC_FINGER_C2H2_2"/>
    <property type="match status" value="4"/>
</dbReference>
<evidence type="ECO:0000256" key="14">
    <source>
        <dbReference type="SAM" id="MobiDB-lite"/>
    </source>
</evidence>
<dbReference type="GeneTree" id="ENSGT00940000163198"/>
<dbReference type="InterPro" id="IPR036236">
    <property type="entry name" value="Znf_C2H2_sf"/>
</dbReference>
<keyword evidence="8" id="KW-0805">Transcription regulation</keyword>
<name>A0A6I9M2V3_PERMB</name>
<evidence type="ECO:0000256" key="12">
    <source>
        <dbReference type="ARBA" id="ARBA00068673"/>
    </source>
</evidence>
<dbReference type="Ensembl" id="ENSPEMT00000032239.2">
    <property type="protein sequence ID" value="ENSPEMP00000027822.2"/>
    <property type="gene ID" value="ENSPEMG00000023517.2"/>
</dbReference>
<dbReference type="FunFam" id="3.30.160.60:FF:001650">
    <property type="entry name" value="zinc finger protein 524"/>
    <property type="match status" value="1"/>
</dbReference>
<dbReference type="SUPFAM" id="SSF57667">
    <property type="entry name" value="beta-beta-alpha zinc fingers"/>
    <property type="match status" value="2"/>
</dbReference>
<evidence type="ECO:0000256" key="3">
    <source>
        <dbReference type="ARBA" id="ARBA00006991"/>
    </source>
</evidence>
<feature type="domain" description="C2H2-type" evidence="15">
    <location>
        <begin position="137"/>
        <end position="164"/>
    </location>
</feature>
<dbReference type="GeneID" id="102905946"/>
<keyword evidence="11" id="KW-0539">Nucleus</keyword>
<dbReference type="CTD" id="147807"/>
<feature type="region of interest" description="Disordered" evidence="14">
    <location>
        <begin position="1"/>
        <end position="79"/>
    </location>
</feature>
<keyword evidence="10" id="KW-0804">Transcription</keyword>
<evidence type="ECO:0000256" key="4">
    <source>
        <dbReference type="ARBA" id="ARBA00022723"/>
    </source>
</evidence>
<keyword evidence="17" id="KW-1185">Reference proteome</keyword>
<protein>
    <recommendedName>
        <fullName evidence="12">Zinc finger protein 524</fullName>
    </recommendedName>
</protein>
<dbReference type="AlphaFoldDB" id="A0A6I9M2V3"/>
<dbReference type="OrthoDB" id="3437960at2759"/>
<dbReference type="Proteomes" id="UP000694547">
    <property type="component" value="Chromosome 1"/>
</dbReference>
<dbReference type="Pfam" id="PF00096">
    <property type="entry name" value="zf-C2H2"/>
    <property type="match status" value="2"/>
</dbReference>
<dbReference type="PANTHER" id="PTHR24394:SF48">
    <property type="entry name" value="ZINC FINGER PROTEIN 771"/>
    <property type="match status" value="1"/>
</dbReference>
<evidence type="ECO:0000256" key="11">
    <source>
        <dbReference type="ARBA" id="ARBA00023242"/>
    </source>
</evidence>
<dbReference type="Gene3D" id="3.30.160.60">
    <property type="entry name" value="Classic Zinc Finger"/>
    <property type="match status" value="3"/>
</dbReference>
<dbReference type="SMART" id="SM00355">
    <property type="entry name" value="ZnF_C2H2"/>
    <property type="match status" value="4"/>
</dbReference>
<dbReference type="GO" id="GO:0000981">
    <property type="term" value="F:DNA-binding transcription factor activity, RNA polymerase II-specific"/>
    <property type="evidence" value="ECO:0007669"/>
    <property type="project" value="TreeGrafter"/>
</dbReference>
<keyword evidence="6 13" id="KW-0863">Zinc-finger</keyword>
<feature type="compositionally biased region" description="Low complexity" evidence="14">
    <location>
        <begin position="301"/>
        <end position="312"/>
    </location>
</feature>
<keyword evidence="4" id="KW-0479">Metal-binding</keyword>
<dbReference type="RefSeq" id="XP_042126825.1">
    <property type="nucleotide sequence ID" value="XM_042270891.1"/>
</dbReference>
<dbReference type="GO" id="GO:0005634">
    <property type="term" value="C:nucleus"/>
    <property type="evidence" value="ECO:0007669"/>
    <property type="project" value="UniProtKB-SubCell"/>
</dbReference>
<organism evidence="16 17">
    <name type="scientific">Peromyscus maniculatus bairdii</name>
    <name type="common">Prairie deer mouse</name>
    <dbReference type="NCBI Taxonomy" id="230844"/>
    <lineage>
        <taxon>Eukaryota</taxon>
        <taxon>Metazoa</taxon>
        <taxon>Chordata</taxon>
        <taxon>Craniata</taxon>
        <taxon>Vertebrata</taxon>
        <taxon>Euteleostomi</taxon>
        <taxon>Mammalia</taxon>
        <taxon>Eutheria</taxon>
        <taxon>Euarchontoglires</taxon>
        <taxon>Glires</taxon>
        <taxon>Rodentia</taxon>
        <taxon>Myomorpha</taxon>
        <taxon>Muroidea</taxon>
        <taxon>Cricetidae</taxon>
        <taxon>Neotominae</taxon>
        <taxon>Peromyscus</taxon>
    </lineage>
</organism>
<gene>
    <name evidence="16" type="primary">Znf524</name>
</gene>
<feature type="domain" description="C2H2-type" evidence="15">
    <location>
        <begin position="193"/>
        <end position="216"/>
    </location>
</feature>
<dbReference type="RefSeq" id="XP_006991990.1">
    <property type="nucleotide sequence ID" value="XM_006991928.4"/>
</dbReference>
<evidence type="ECO:0000256" key="5">
    <source>
        <dbReference type="ARBA" id="ARBA00022737"/>
    </source>
</evidence>
<evidence type="ECO:0000313" key="16">
    <source>
        <dbReference type="Ensembl" id="ENSPEMP00000027822.2"/>
    </source>
</evidence>
<proteinExistence type="inferred from homology"/>
<reference evidence="16 17" key="1">
    <citation type="submission" date="2018-10" db="EMBL/GenBank/DDBJ databases">
        <title>Improved assembly of the deer mouse Peromyscus maniculatus genome.</title>
        <authorList>
            <person name="Lassance J.-M."/>
            <person name="Hoekstra H.E."/>
        </authorList>
    </citation>
    <scope>NUCLEOTIDE SEQUENCE [LARGE SCALE GENOMIC DNA]</scope>
</reference>
<dbReference type="PANTHER" id="PTHR24394">
    <property type="entry name" value="ZINC FINGER PROTEIN"/>
    <property type="match status" value="1"/>
</dbReference>
<evidence type="ECO:0000256" key="7">
    <source>
        <dbReference type="ARBA" id="ARBA00022833"/>
    </source>
</evidence>
<comment type="subcellular location">
    <subcellularLocation>
        <location evidence="2">Nucleus</location>
    </subcellularLocation>
</comment>
<feature type="region of interest" description="Disordered" evidence="14">
    <location>
        <begin position="247"/>
        <end position="321"/>
    </location>
</feature>
<keyword evidence="9" id="KW-0238">DNA-binding</keyword>
<evidence type="ECO:0000256" key="2">
    <source>
        <dbReference type="ARBA" id="ARBA00004123"/>
    </source>
</evidence>
<evidence type="ECO:0000313" key="17">
    <source>
        <dbReference type="Proteomes" id="UP000694547"/>
    </source>
</evidence>
<evidence type="ECO:0000256" key="6">
    <source>
        <dbReference type="ARBA" id="ARBA00022771"/>
    </source>
</evidence>
<evidence type="ECO:0000256" key="13">
    <source>
        <dbReference type="PROSITE-ProRule" id="PRU00042"/>
    </source>
</evidence>
<evidence type="ECO:0000259" key="15">
    <source>
        <dbReference type="PROSITE" id="PS50157"/>
    </source>
</evidence>
<keyword evidence="5" id="KW-0677">Repeat</keyword>
<feature type="compositionally biased region" description="Basic and acidic residues" evidence="14">
    <location>
        <begin position="248"/>
        <end position="258"/>
    </location>
</feature>
<keyword evidence="7" id="KW-0862">Zinc</keyword>
<evidence type="ECO:0000256" key="9">
    <source>
        <dbReference type="ARBA" id="ARBA00023125"/>
    </source>
</evidence>
<dbReference type="FunFam" id="3.30.160.60:FF:001670">
    <property type="entry name" value="Zinc finger protein 524"/>
    <property type="match status" value="1"/>
</dbReference>
<dbReference type="FunFam" id="3.30.160.60:FF:001463">
    <property type="entry name" value="zinc finger protein 524"/>
    <property type="match status" value="1"/>
</dbReference>
<comment type="similarity">
    <text evidence="3">Belongs to the krueppel C2H2-type zinc-finger protein family.</text>
</comment>
<accession>A0A6I9M2V3</accession>
<evidence type="ECO:0000256" key="1">
    <source>
        <dbReference type="ARBA" id="ARBA00003767"/>
    </source>
</evidence>
<sequence length="321" mass="34762">MDNPSSDPLPSALSGEEEKPLALLPPVPRGRRGRPPGGAATSHRTLKSSLPRKRGRPPKSLQEAPLTAPVDSGGSHDLLLIDDQGVPYTVPEGSAADGPQGSGPKRAPHFCPVCLRAFPYLSDLERHSISHSELKPHVCKDCGKTFKRSSHLRRHCNIHAGHRPFRCVLCPRRFREAGELAHHHRIHSGERPYQCPSCRVRFTEANTLRRHYKRKHPELVGMPVRLCPANPRPQPLWDADEGVPVPERVQEESPEGKEPAWPPSSTASPLSGFTEGSPDGAGQGQGGQDTLVSGGTPVTEGGQKQGPKPLGPDTTEHPPSD</sequence>